<comment type="pathway">
    <text evidence="3 16">Amino-acid biosynthesis; L-tryptophan biosynthesis; L-tryptophan from chorismate: step 3/5.</text>
</comment>
<dbReference type="FunFam" id="3.20.20.70:FF:000024">
    <property type="entry name" value="Indole-3-glycerol phosphate synthase"/>
    <property type="match status" value="1"/>
</dbReference>
<gene>
    <name evidence="19" type="primary">trpCF</name>
    <name evidence="15" type="synonym">trpC</name>
    <name evidence="16" type="synonym">trpF</name>
    <name evidence="19" type="ORF">FRZ32_03035</name>
</gene>
<dbReference type="GO" id="GO:0000162">
    <property type="term" value="P:L-tryptophan biosynthetic process"/>
    <property type="evidence" value="ECO:0007669"/>
    <property type="project" value="UniProtKB-UniRule"/>
</dbReference>
<evidence type="ECO:0000259" key="17">
    <source>
        <dbReference type="Pfam" id="PF00218"/>
    </source>
</evidence>
<organism evidence="19 20">
    <name type="scientific">Allosphingosinicella ginsenosidimutans</name>
    <dbReference type="NCBI Taxonomy" id="1176539"/>
    <lineage>
        <taxon>Bacteria</taxon>
        <taxon>Pseudomonadati</taxon>
        <taxon>Pseudomonadota</taxon>
        <taxon>Alphaproteobacteria</taxon>
        <taxon>Sphingomonadales</taxon>
        <taxon>Sphingomonadaceae</taxon>
        <taxon>Allosphingosinicella</taxon>
    </lineage>
</organism>
<evidence type="ECO:0000256" key="12">
    <source>
        <dbReference type="ARBA" id="ARBA00023239"/>
    </source>
</evidence>
<dbReference type="AlphaFoldDB" id="A0A5C6TR82"/>
<keyword evidence="12 15" id="KW-0456">Lyase</keyword>
<comment type="catalytic activity">
    <reaction evidence="1 16">
        <text>N-(5-phospho-beta-D-ribosyl)anthranilate = 1-(2-carboxyphenylamino)-1-deoxy-D-ribulose 5-phosphate</text>
        <dbReference type="Rhea" id="RHEA:21540"/>
        <dbReference type="ChEBI" id="CHEBI:18277"/>
        <dbReference type="ChEBI" id="CHEBI:58613"/>
        <dbReference type="EC" id="5.3.1.24"/>
    </reaction>
</comment>
<dbReference type="InterPro" id="IPR013798">
    <property type="entry name" value="Indole-3-glycerol_P_synth_dom"/>
</dbReference>
<evidence type="ECO:0000256" key="14">
    <source>
        <dbReference type="ARBA" id="ARBA00025592"/>
    </source>
</evidence>
<keyword evidence="11 16" id="KW-0413">Isomerase</keyword>
<dbReference type="RefSeq" id="WP_147042114.1">
    <property type="nucleotide sequence ID" value="NZ_BAABIR010000002.1"/>
</dbReference>
<evidence type="ECO:0000256" key="2">
    <source>
        <dbReference type="ARBA" id="ARBA00001633"/>
    </source>
</evidence>
<comment type="similarity">
    <text evidence="5">In the N-terminal section; belongs to the TrpC family.</text>
</comment>
<evidence type="ECO:0000256" key="3">
    <source>
        <dbReference type="ARBA" id="ARBA00004664"/>
    </source>
</evidence>
<comment type="caution">
    <text evidence="19">The sequence shown here is derived from an EMBL/GenBank/DDBJ whole genome shotgun (WGS) entry which is preliminary data.</text>
</comment>
<dbReference type="Pfam" id="PF00218">
    <property type="entry name" value="IGPS"/>
    <property type="match status" value="1"/>
</dbReference>
<comment type="pathway">
    <text evidence="4 15">Amino-acid biosynthesis; L-tryptophan biosynthesis; L-tryptophan from chorismate: step 4/5.</text>
</comment>
<evidence type="ECO:0000256" key="6">
    <source>
        <dbReference type="ARBA" id="ARBA00009847"/>
    </source>
</evidence>
<dbReference type="InterPro" id="IPR001240">
    <property type="entry name" value="PRAI_dom"/>
</dbReference>
<dbReference type="CDD" id="cd00405">
    <property type="entry name" value="PRAI"/>
    <property type="match status" value="1"/>
</dbReference>
<protein>
    <recommendedName>
        <fullName evidence="15 16">Multifunctional fusion protein</fullName>
    </recommendedName>
    <domain>
        <recommendedName>
            <fullName evidence="15">Indole-3-glycerol phosphate synthase</fullName>
            <shortName evidence="15">IGPS</shortName>
            <ecNumber evidence="15">4.1.1.48</ecNumber>
        </recommendedName>
    </domain>
    <domain>
        <recommendedName>
            <fullName evidence="16">N-(5'-phosphoribosyl)anthranilate isomerase</fullName>
            <shortName evidence="16">PRAI</shortName>
            <ecNumber evidence="16">5.3.1.24</ecNumber>
        </recommendedName>
    </domain>
</protein>
<evidence type="ECO:0000256" key="10">
    <source>
        <dbReference type="ARBA" id="ARBA00023141"/>
    </source>
</evidence>
<dbReference type="InterPro" id="IPR001468">
    <property type="entry name" value="Indole-3-GlycerolPSynthase_CS"/>
</dbReference>
<dbReference type="NCBIfam" id="NF006945">
    <property type="entry name" value="PRK09427.1"/>
    <property type="match status" value="1"/>
</dbReference>
<dbReference type="EC" id="4.1.1.48" evidence="15"/>
<comment type="similarity">
    <text evidence="6">In the C-terminal section; belongs to the TrpF family.</text>
</comment>
<comment type="similarity">
    <text evidence="15">Belongs to the TrpC family.</text>
</comment>
<feature type="domain" description="Indole-3-glycerol phosphate synthase" evidence="17">
    <location>
        <begin position="10"/>
        <end position="254"/>
    </location>
</feature>
<dbReference type="EC" id="5.3.1.24" evidence="16"/>
<evidence type="ECO:0000256" key="16">
    <source>
        <dbReference type="HAMAP-Rule" id="MF_00135"/>
    </source>
</evidence>
<sequence length="468" mass="48774">MRDPGGTLGAIVARKKIDVAQRLGSATFCDIGSQAKRAERSLAAALASPGARFIMEVKKASPSAGEIAQVDPAVQAEAYAGAASAVSVLTDGPFFGGALEDLAAVRRVFDGPILAKDFVVDPRQVAEARLHGADAVLVLLSVLDDEEAAEVMRAAERLGMDALVETHDAAEVARAVALGAKLIGVNNRDLKTLTVDLATTEQLAPLVPADRIVVSESGIARRQDVERLAPHAGAFLVGTSLMRAKRPAQAARTLAFGRVKVCGVRSAADAERAARSGACFVGLIMVPESQRYVMPAEAEPIAGAARDLGAGIVGVFRDAPIERIAEAAHWLGLRAVQLHGSEDGDYVKGLRAALPVGVEIWGALPVARSVPRPRPGVDRLLFDTAVGRASGGAGRTFDWTLIDGRRELRTALLAGGLDPGNAAAAAKVGAWALDVSSGVERAPGRKDPEKLQAFFEALRVPARGDSPC</sequence>
<dbReference type="Pfam" id="PF00697">
    <property type="entry name" value="PRAI"/>
    <property type="match status" value="1"/>
</dbReference>
<keyword evidence="10 15" id="KW-0057">Aromatic amino acid biosynthesis</keyword>
<comment type="function">
    <text evidence="14">Bifunctional enzyme that catalyzes two sequential steps of tryptophan biosynthetic pathway. The first reaction is catalyzed by the isomerase, coded by the TrpF domain; the second reaction is catalyzed by the synthase, coded by the TrpC domain.</text>
</comment>
<evidence type="ECO:0000256" key="4">
    <source>
        <dbReference type="ARBA" id="ARBA00004696"/>
    </source>
</evidence>
<comment type="similarity">
    <text evidence="16">Belongs to the TrpF family.</text>
</comment>
<name>A0A5C6TR82_9SPHN</name>
<dbReference type="UniPathway" id="UPA00035">
    <property type="reaction ID" value="UER00042"/>
</dbReference>
<dbReference type="PROSITE" id="PS00614">
    <property type="entry name" value="IGPS"/>
    <property type="match status" value="1"/>
</dbReference>
<keyword evidence="20" id="KW-1185">Reference proteome</keyword>
<dbReference type="CDD" id="cd00331">
    <property type="entry name" value="IGPS"/>
    <property type="match status" value="1"/>
</dbReference>
<evidence type="ECO:0000256" key="15">
    <source>
        <dbReference type="HAMAP-Rule" id="MF_00134"/>
    </source>
</evidence>
<dbReference type="PANTHER" id="PTHR22854">
    <property type="entry name" value="TRYPTOPHAN BIOSYNTHESIS PROTEIN"/>
    <property type="match status" value="1"/>
</dbReference>
<evidence type="ECO:0000256" key="5">
    <source>
        <dbReference type="ARBA" id="ARBA00007902"/>
    </source>
</evidence>
<proteinExistence type="inferred from homology"/>
<dbReference type="PANTHER" id="PTHR22854:SF2">
    <property type="entry name" value="INDOLE-3-GLYCEROL-PHOSPHATE SYNTHASE"/>
    <property type="match status" value="1"/>
</dbReference>
<evidence type="ECO:0000256" key="11">
    <source>
        <dbReference type="ARBA" id="ARBA00023235"/>
    </source>
</evidence>
<evidence type="ECO:0000256" key="1">
    <source>
        <dbReference type="ARBA" id="ARBA00001164"/>
    </source>
</evidence>
<dbReference type="OrthoDB" id="9804217at2"/>
<evidence type="ECO:0000256" key="9">
    <source>
        <dbReference type="ARBA" id="ARBA00022822"/>
    </source>
</evidence>
<reference evidence="19 20" key="1">
    <citation type="journal article" date="2015" name="J. Microbiol.">
        <title>Sphingosinicella ginsenosidimutans sp. nov., with ginsenoside converting activity.</title>
        <authorList>
            <person name="Kim J.K."/>
            <person name="Kang M.S."/>
            <person name="Park S.C."/>
            <person name="Kim K.M."/>
            <person name="Choi K."/>
            <person name="Yoon M.H."/>
            <person name="Im W.T."/>
        </authorList>
    </citation>
    <scope>NUCLEOTIDE SEQUENCE [LARGE SCALE GENOMIC DNA]</scope>
    <source>
        <strain evidence="19 20">BS-11</strain>
    </source>
</reference>
<keyword evidence="8 15" id="KW-0210">Decarboxylase</keyword>
<keyword evidence="7 15" id="KW-0028">Amino-acid biosynthesis</keyword>
<dbReference type="Proteomes" id="UP000321249">
    <property type="component" value="Unassembled WGS sequence"/>
</dbReference>
<evidence type="ECO:0000256" key="8">
    <source>
        <dbReference type="ARBA" id="ARBA00022793"/>
    </source>
</evidence>
<dbReference type="SUPFAM" id="SSF51366">
    <property type="entry name" value="Ribulose-phoshate binding barrel"/>
    <property type="match status" value="2"/>
</dbReference>
<dbReference type="InterPro" id="IPR045186">
    <property type="entry name" value="Indole-3-glycerol_P_synth"/>
</dbReference>
<comment type="catalytic activity">
    <reaction evidence="2 15">
        <text>1-(2-carboxyphenylamino)-1-deoxy-D-ribulose 5-phosphate + H(+) = (1S,2R)-1-C-(indol-3-yl)glycerol 3-phosphate + CO2 + H2O</text>
        <dbReference type="Rhea" id="RHEA:23476"/>
        <dbReference type="ChEBI" id="CHEBI:15377"/>
        <dbReference type="ChEBI" id="CHEBI:15378"/>
        <dbReference type="ChEBI" id="CHEBI:16526"/>
        <dbReference type="ChEBI" id="CHEBI:58613"/>
        <dbReference type="ChEBI" id="CHEBI:58866"/>
        <dbReference type="EC" id="4.1.1.48"/>
    </reaction>
</comment>
<dbReference type="InterPro" id="IPR011060">
    <property type="entry name" value="RibuloseP-bd_barrel"/>
</dbReference>
<dbReference type="Gene3D" id="3.20.20.70">
    <property type="entry name" value="Aldolase class I"/>
    <property type="match status" value="2"/>
</dbReference>
<accession>A0A5C6TR82</accession>
<evidence type="ECO:0000259" key="18">
    <source>
        <dbReference type="Pfam" id="PF00697"/>
    </source>
</evidence>
<dbReference type="EMBL" id="VOQQ01000001">
    <property type="protein sequence ID" value="TXC62726.1"/>
    <property type="molecule type" value="Genomic_DNA"/>
</dbReference>
<dbReference type="InterPro" id="IPR013785">
    <property type="entry name" value="Aldolase_TIM"/>
</dbReference>
<feature type="domain" description="N-(5'phosphoribosyl) anthranilate isomerase (PRAI)" evidence="18">
    <location>
        <begin position="259"/>
        <end position="456"/>
    </location>
</feature>
<dbReference type="GO" id="GO:0004425">
    <property type="term" value="F:indole-3-glycerol-phosphate synthase activity"/>
    <property type="evidence" value="ECO:0007669"/>
    <property type="project" value="UniProtKB-UniRule"/>
</dbReference>
<evidence type="ECO:0000256" key="13">
    <source>
        <dbReference type="ARBA" id="ARBA00023268"/>
    </source>
</evidence>
<dbReference type="HAMAP" id="MF_00135">
    <property type="entry name" value="PRAI"/>
    <property type="match status" value="1"/>
</dbReference>
<keyword evidence="13" id="KW-0511">Multifunctional enzyme</keyword>
<evidence type="ECO:0000313" key="20">
    <source>
        <dbReference type="Proteomes" id="UP000321249"/>
    </source>
</evidence>
<evidence type="ECO:0000256" key="7">
    <source>
        <dbReference type="ARBA" id="ARBA00022605"/>
    </source>
</evidence>
<dbReference type="GO" id="GO:0004640">
    <property type="term" value="F:phosphoribosylanthranilate isomerase activity"/>
    <property type="evidence" value="ECO:0007669"/>
    <property type="project" value="UniProtKB-UniRule"/>
</dbReference>
<evidence type="ECO:0000313" key="19">
    <source>
        <dbReference type="EMBL" id="TXC62726.1"/>
    </source>
</evidence>
<dbReference type="HAMAP" id="MF_00134_B">
    <property type="entry name" value="IGPS_B"/>
    <property type="match status" value="1"/>
</dbReference>
<keyword evidence="9 15" id="KW-0822">Tryptophan biosynthesis</keyword>